<dbReference type="InterPro" id="IPR036217">
    <property type="entry name" value="MethylDNA_cys_MeTrfase_DNAb"/>
</dbReference>
<dbReference type="InterPro" id="IPR001497">
    <property type="entry name" value="MethylDNA_cys_MeTrfase_AS"/>
</dbReference>
<dbReference type="SUPFAM" id="SSF46767">
    <property type="entry name" value="Methylated DNA-protein cysteine methyltransferase, C-terminal domain"/>
    <property type="match status" value="1"/>
</dbReference>
<keyword evidence="9" id="KW-0234">DNA repair</keyword>
<evidence type="ECO:0000256" key="7">
    <source>
        <dbReference type="ARBA" id="ARBA00023015"/>
    </source>
</evidence>
<sequence length="286" mass="31516">MVKTELDVTKDYTRVARAIEFLREQVHGQPELSDLAAHLELSESHVQRLFSRWAGLSPKRFVQLLTLESAKQQLAKSADVLSASYDSGLSGPGRLHDLFVSLEAVTPGEFKRQGGGVRIEYGLHACPFGWCFIGQTERGVCYLEFTDDDLEQALARLQARWPGAELVASEGQTAQTADGIFHRSQVGGSSLHLLVRGTNFQVQVWNALMRIPQGHLMDYAGVARWIGNPAATRAVGTAIGANPIAWLIPCHRVLRGDGSLGGYRWGTTRKSACLLYEQGRCRADQR</sequence>
<comment type="catalytic activity">
    <reaction evidence="10">
        <text>a 6-O-methyl-2'-deoxyguanosine in DNA + L-cysteinyl-[protein] = S-methyl-L-cysteinyl-[protein] + a 2'-deoxyguanosine in DNA</text>
        <dbReference type="Rhea" id="RHEA:24000"/>
        <dbReference type="Rhea" id="RHEA-COMP:10131"/>
        <dbReference type="Rhea" id="RHEA-COMP:10132"/>
        <dbReference type="Rhea" id="RHEA-COMP:11367"/>
        <dbReference type="Rhea" id="RHEA-COMP:11368"/>
        <dbReference type="ChEBI" id="CHEBI:29950"/>
        <dbReference type="ChEBI" id="CHEBI:82612"/>
        <dbReference type="ChEBI" id="CHEBI:85445"/>
        <dbReference type="ChEBI" id="CHEBI:85448"/>
        <dbReference type="EC" id="2.1.1.63"/>
    </reaction>
</comment>
<evidence type="ECO:0000256" key="3">
    <source>
        <dbReference type="ARBA" id="ARBA00011918"/>
    </source>
</evidence>
<dbReference type="InterPro" id="IPR036388">
    <property type="entry name" value="WH-like_DNA-bd_sf"/>
</dbReference>
<dbReference type="eggNOG" id="COG0350">
    <property type="taxonomic scope" value="Bacteria"/>
</dbReference>
<evidence type="ECO:0000256" key="6">
    <source>
        <dbReference type="ARBA" id="ARBA00022763"/>
    </source>
</evidence>
<evidence type="ECO:0000313" key="12">
    <source>
        <dbReference type="EMBL" id="ADE54447.1"/>
    </source>
</evidence>
<dbReference type="Pfam" id="PF01035">
    <property type="entry name" value="DNA_binding_1"/>
    <property type="match status" value="1"/>
</dbReference>
<dbReference type="PANTHER" id="PTHR10815:SF13">
    <property type="entry name" value="METHYLATED-DNA--PROTEIN-CYSTEINE METHYLTRANSFERASE"/>
    <property type="match status" value="1"/>
</dbReference>
<dbReference type="InterPro" id="IPR009057">
    <property type="entry name" value="Homeodomain-like_sf"/>
</dbReference>
<evidence type="ECO:0000313" key="13">
    <source>
        <dbReference type="Proteomes" id="UP000000925"/>
    </source>
</evidence>
<dbReference type="Proteomes" id="UP000000925">
    <property type="component" value="Chromosome"/>
</dbReference>
<keyword evidence="13" id="KW-1185">Reference proteome</keyword>
<dbReference type="eggNOG" id="COG2207">
    <property type="taxonomic scope" value="Bacteria"/>
</dbReference>
<dbReference type="GO" id="GO:0043565">
    <property type="term" value="F:sequence-specific DNA binding"/>
    <property type="evidence" value="ECO:0007669"/>
    <property type="project" value="InterPro"/>
</dbReference>
<dbReference type="InterPro" id="IPR014048">
    <property type="entry name" value="MethylDNA_cys_MeTrfase_DNA-bd"/>
</dbReference>
<feature type="domain" description="HTH araC/xylS-type" evidence="11">
    <location>
        <begin position="16"/>
        <end position="113"/>
    </location>
</feature>
<dbReference type="GO" id="GO:0032259">
    <property type="term" value="P:methylation"/>
    <property type="evidence" value="ECO:0007669"/>
    <property type="project" value="UniProtKB-KW"/>
</dbReference>
<dbReference type="OrthoDB" id="9783680at2"/>
<dbReference type="GO" id="GO:0003908">
    <property type="term" value="F:methylated-DNA-[protein]-cysteine S-methyltransferase activity"/>
    <property type="evidence" value="ECO:0007669"/>
    <property type="project" value="UniProtKB-EC"/>
</dbReference>
<dbReference type="CDD" id="cd06445">
    <property type="entry name" value="ATase"/>
    <property type="match status" value="1"/>
</dbReference>
<dbReference type="STRING" id="583355.Caka_1428"/>
<protein>
    <recommendedName>
        <fullName evidence="3">methylated-DNA--[protein]-cysteine S-methyltransferase</fullName>
        <ecNumber evidence="3">2.1.1.63</ecNumber>
    </recommendedName>
</protein>
<evidence type="ECO:0000256" key="4">
    <source>
        <dbReference type="ARBA" id="ARBA00022603"/>
    </source>
</evidence>
<evidence type="ECO:0000256" key="5">
    <source>
        <dbReference type="ARBA" id="ARBA00022679"/>
    </source>
</evidence>
<evidence type="ECO:0000256" key="8">
    <source>
        <dbReference type="ARBA" id="ARBA00023163"/>
    </source>
</evidence>
<dbReference type="Gene3D" id="1.10.10.10">
    <property type="entry name" value="Winged helix-like DNA-binding domain superfamily/Winged helix DNA-binding domain"/>
    <property type="match status" value="1"/>
</dbReference>
<dbReference type="KEGG" id="caa:Caka_1428"/>
<dbReference type="PROSITE" id="PS01124">
    <property type="entry name" value="HTH_ARAC_FAMILY_2"/>
    <property type="match status" value="1"/>
</dbReference>
<gene>
    <name evidence="12" type="ordered locus">Caka_1428</name>
</gene>
<reference evidence="12 13" key="1">
    <citation type="journal article" date="2010" name="Stand. Genomic Sci.">
        <title>Complete genome sequence of Coraliomargarita akajimensis type strain (04OKA010-24).</title>
        <authorList>
            <person name="Mavromatis K."/>
            <person name="Abt B."/>
            <person name="Brambilla E."/>
            <person name="Lapidus A."/>
            <person name="Copeland A."/>
            <person name="Deshpande S."/>
            <person name="Nolan M."/>
            <person name="Lucas S."/>
            <person name="Tice H."/>
            <person name="Cheng J.F."/>
            <person name="Han C."/>
            <person name="Detter J.C."/>
            <person name="Woyke T."/>
            <person name="Goodwin L."/>
            <person name="Pitluck S."/>
            <person name="Held B."/>
            <person name="Brettin T."/>
            <person name="Tapia R."/>
            <person name="Ivanova N."/>
            <person name="Mikhailova N."/>
            <person name="Pati A."/>
            <person name="Liolios K."/>
            <person name="Chen A."/>
            <person name="Palaniappan K."/>
            <person name="Land M."/>
            <person name="Hauser L."/>
            <person name="Chang Y.J."/>
            <person name="Jeffries C.D."/>
            <person name="Rohde M."/>
            <person name="Goker M."/>
            <person name="Bristow J."/>
            <person name="Eisen J.A."/>
            <person name="Markowitz V."/>
            <person name="Hugenholtz P."/>
            <person name="Klenk H.P."/>
            <person name="Kyrpides N.C."/>
        </authorList>
    </citation>
    <scope>NUCLEOTIDE SEQUENCE [LARGE SCALE GENOMIC DNA]</scope>
    <source>
        <strain evidence="13">DSM 45221 / IAM 15411 / JCM 23193 / KCTC 12865</strain>
    </source>
</reference>
<dbReference type="InterPro" id="IPR018060">
    <property type="entry name" value="HTH_AraC"/>
</dbReference>
<dbReference type="HOGENOM" id="CLU_000445_52_0_0"/>
<dbReference type="PROSITE" id="PS00374">
    <property type="entry name" value="MGMT"/>
    <property type="match status" value="1"/>
</dbReference>
<dbReference type="RefSeq" id="WP_013043169.1">
    <property type="nucleotide sequence ID" value="NC_014008.1"/>
</dbReference>
<dbReference type="Pfam" id="PF12833">
    <property type="entry name" value="HTH_18"/>
    <property type="match status" value="1"/>
</dbReference>
<dbReference type="FunFam" id="1.10.10.10:FF:000214">
    <property type="entry name" value="Methylated-DNA--protein-cysteine methyltransferase"/>
    <property type="match status" value="1"/>
</dbReference>
<accession>D5EJ48</accession>
<keyword evidence="7" id="KW-0805">Transcription regulation</keyword>
<comment type="similarity">
    <text evidence="2">Belongs to the MGMT family.</text>
</comment>
<organism evidence="12 13">
    <name type="scientific">Coraliomargarita akajimensis (strain DSM 45221 / IAM 15411 / JCM 23193 / KCTC 12865 / 04OKA010-24)</name>
    <dbReference type="NCBI Taxonomy" id="583355"/>
    <lineage>
        <taxon>Bacteria</taxon>
        <taxon>Pseudomonadati</taxon>
        <taxon>Verrucomicrobiota</taxon>
        <taxon>Opitutia</taxon>
        <taxon>Puniceicoccales</taxon>
        <taxon>Coraliomargaritaceae</taxon>
        <taxon>Coraliomargarita</taxon>
    </lineage>
</organism>
<dbReference type="InterPro" id="IPR036631">
    <property type="entry name" value="MGMT_N_sf"/>
</dbReference>
<dbReference type="Gene3D" id="1.10.10.60">
    <property type="entry name" value="Homeodomain-like"/>
    <property type="match status" value="1"/>
</dbReference>
<evidence type="ECO:0000256" key="9">
    <source>
        <dbReference type="ARBA" id="ARBA00023204"/>
    </source>
</evidence>
<proteinExistence type="inferred from homology"/>
<keyword evidence="8" id="KW-0804">Transcription</keyword>
<evidence type="ECO:0000256" key="10">
    <source>
        <dbReference type="ARBA" id="ARBA00049348"/>
    </source>
</evidence>
<evidence type="ECO:0000259" key="11">
    <source>
        <dbReference type="PROSITE" id="PS01124"/>
    </source>
</evidence>
<dbReference type="GO" id="GO:0006281">
    <property type="term" value="P:DNA repair"/>
    <property type="evidence" value="ECO:0007669"/>
    <property type="project" value="UniProtKB-KW"/>
</dbReference>
<dbReference type="GO" id="GO:0003700">
    <property type="term" value="F:DNA-binding transcription factor activity"/>
    <property type="evidence" value="ECO:0007669"/>
    <property type="project" value="InterPro"/>
</dbReference>
<keyword evidence="6" id="KW-0227">DNA damage</keyword>
<dbReference type="Gene3D" id="3.30.160.70">
    <property type="entry name" value="Methylated DNA-protein cysteine methyltransferase domain"/>
    <property type="match status" value="1"/>
</dbReference>
<dbReference type="SMART" id="SM00342">
    <property type="entry name" value="HTH_ARAC"/>
    <property type="match status" value="1"/>
</dbReference>
<dbReference type="EC" id="2.1.1.63" evidence="3"/>
<keyword evidence="4" id="KW-0489">Methyltransferase</keyword>
<keyword evidence="5" id="KW-0808">Transferase</keyword>
<dbReference type="EMBL" id="CP001998">
    <property type="protein sequence ID" value="ADE54447.1"/>
    <property type="molecule type" value="Genomic_DNA"/>
</dbReference>
<dbReference type="AlphaFoldDB" id="D5EJ48"/>
<name>D5EJ48_CORAD</name>
<evidence type="ECO:0000256" key="1">
    <source>
        <dbReference type="ARBA" id="ARBA00001286"/>
    </source>
</evidence>
<dbReference type="SUPFAM" id="SSF53155">
    <property type="entry name" value="Methylated DNA-protein cysteine methyltransferase domain"/>
    <property type="match status" value="1"/>
</dbReference>
<evidence type="ECO:0000256" key="2">
    <source>
        <dbReference type="ARBA" id="ARBA00008711"/>
    </source>
</evidence>
<dbReference type="SUPFAM" id="SSF46689">
    <property type="entry name" value="Homeodomain-like"/>
    <property type="match status" value="1"/>
</dbReference>
<comment type="catalytic activity">
    <reaction evidence="1">
        <text>a 4-O-methyl-thymidine in DNA + L-cysteinyl-[protein] = a thymidine in DNA + S-methyl-L-cysteinyl-[protein]</text>
        <dbReference type="Rhea" id="RHEA:53428"/>
        <dbReference type="Rhea" id="RHEA-COMP:10131"/>
        <dbReference type="Rhea" id="RHEA-COMP:10132"/>
        <dbReference type="Rhea" id="RHEA-COMP:13555"/>
        <dbReference type="Rhea" id="RHEA-COMP:13556"/>
        <dbReference type="ChEBI" id="CHEBI:29950"/>
        <dbReference type="ChEBI" id="CHEBI:82612"/>
        <dbReference type="ChEBI" id="CHEBI:137386"/>
        <dbReference type="ChEBI" id="CHEBI:137387"/>
        <dbReference type="EC" id="2.1.1.63"/>
    </reaction>
</comment>
<dbReference type="PANTHER" id="PTHR10815">
    <property type="entry name" value="METHYLATED-DNA--PROTEIN-CYSTEINE METHYLTRANSFERASE"/>
    <property type="match status" value="1"/>
</dbReference>
<dbReference type="NCBIfam" id="TIGR00589">
    <property type="entry name" value="ogt"/>
    <property type="match status" value="1"/>
</dbReference>